<keyword evidence="1" id="KW-0472">Membrane</keyword>
<gene>
    <name evidence="2" type="ORF">GRI48_02065</name>
</gene>
<protein>
    <submittedName>
        <fullName evidence="2">Uncharacterized protein</fullName>
    </submittedName>
</protein>
<dbReference type="AlphaFoldDB" id="A0A844YCS8"/>
<proteinExistence type="predicted"/>
<evidence type="ECO:0000313" key="2">
    <source>
        <dbReference type="EMBL" id="MXO61787.1"/>
    </source>
</evidence>
<organism evidence="2 3">
    <name type="scientific">Qipengyuania oceanensis</name>
    <dbReference type="NCBI Taxonomy" id="1463597"/>
    <lineage>
        <taxon>Bacteria</taxon>
        <taxon>Pseudomonadati</taxon>
        <taxon>Pseudomonadota</taxon>
        <taxon>Alphaproteobacteria</taxon>
        <taxon>Sphingomonadales</taxon>
        <taxon>Erythrobacteraceae</taxon>
        <taxon>Qipengyuania</taxon>
    </lineage>
</organism>
<dbReference type="RefSeq" id="WP_160670706.1">
    <property type="nucleotide sequence ID" value="NZ_WTYN01000001.1"/>
</dbReference>
<evidence type="ECO:0000313" key="3">
    <source>
        <dbReference type="Proteomes" id="UP000445582"/>
    </source>
</evidence>
<evidence type="ECO:0000256" key="1">
    <source>
        <dbReference type="SAM" id="Phobius"/>
    </source>
</evidence>
<sequence>MSVALEKYEKLVTLGRAIGLLAAASAGALFLIEEAAFPALYSAVFCAFVLIMLSLIVLTIYTARFKRRNEIHRHG</sequence>
<dbReference type="EMBL" id="WTYN01000001">
    <property type="protein sequence ID" value="MXO61787.1"/>
    <property type="molecule type" value="Genomic_DNA"/>
</dbReference>
<feature type="transmembrane region" description="Helical" evidence="1">
    <location>
        <begin position="12"/>
        <end position="32"/>
    </location>
</feature>
<comment type="caution">
    <text evidence="2">The sequence shown here is derived from an EMBL/GenBank/DDBJ whole genome shotgun (WGS) entry which is preliminary data.</text>
</comment>
<keyword evidence="3" id="KW-1185">Reference proteome</keyword>
<keyword evidence="1" id="KW-0812">Transmembrane</keyword>
<keyword evidence="1" id="KW-1133">Transmembrane helix</keyword>
<feature type="transmembrane region" description="Helical" evidence="1">
    <location>
        <begin position="38"/>
        <end position="63"/>
    </location>
</feature>
<accession>A0A844YCS8</accession>
<reference evidence="2 3" key="1">
    <citation type="submission" date="2019-12" db="EMBL/GenBank/DDBJ databases">
        <title>Genomic-based taxomic classification of the family Erythrobacteraceae.</title>
        <authorList>
            <person name="Xu L."/>
        </authorList>
    </citation>
    <scope>NUCLEOTIDE SEQUENCE [LARGE SCALE GENOMIC DNA]</scope>
    <source>
        <strain evidence="2 3">MCCC 1A09965</strain>
    </source>
</reference>
<name>A0A844YCS8_9SPHN</name>
<dbReference type="Proteomes" id="UP000445582">
    <property type="component" value="Unassembled WGS sequence"/>
</dbReference>